<keyword evidence="2" id="KW-1185">Reference proteome</keyword>
<name>A0ACB8D318_DERSI</name>
<sequence length="159" mass="17256">MLADAWKAVQPSTIANCFRHAGFCHCEEAGPGDAIGTAENIDNGDQLIADLRSSGMDLLAAVTFDEFAAIDDNIELCAELTDDEILRQVTAPPQSDSDSDDEDDACGRPQPSPQDVANALALLYNIYDENMTFAQMQADVIANRRNLKQGSIRDFFSPV</sequence>
<organism evidence="1 2">
    <name type="scientific">Dermacentor silvarum</name>
    <name type="common">Tick</name>
    <dbReference type="NCBI Taxonomy" id="543639"/>
    <lineage>
        <taxon>Eukaryota</taxon>
        <taxon>Metazoa</taxon>
        <taxon>Ecdysozoa</taxon>
        <taxon>Arthropoda</taxon>
        <taxon>Chelicerata</taxon>
        <taxon>Arachnida</taxon>
        <taxon>Acari</taxon>
        <taxon>Parasitiformes</taxon>
        <taxon>Ixodida</taxon>
        <taxon>Ixodoidea</taxon>
        <taxon>Ixodidae</taxon>
        <taxon>Rhipicephalinae</taxon>
        <taxon>Dermacentor</taxon>
    </lineage>
</organism>
<protein>
    <submittedName>
        <fullName evidence="1">Uncharacterized protein</fullName>
    </submittedName>
</protein>
<dbReference type="EMBL" id="CM023472">
    <property type="protein sequence ID" value="KAH7958761.1"/>
    <property type="molecule type" value="Genomic_DNA"/>
</dbReference>
<comment type="caution">
    <text evidence="1">The sequence shown here is derived from an EMBL/GenBank/DDBJ whole genome shotgun (WGS) entry which is preliminary data.</text>
</comment>
<proteinExistence type="predicted"/>
<gene>
    <name evidence="1" type="ORF">HPB49_004687</name>
</gene>
<accession>A0ACB8D318</accession>
<reference evidence="1" key="1">
    <citation type="submission" date="2020-05" db="EMBL/GenBank/DDBJ databases">
        <title>Large-scale comparative analyses of tick genomes elucidate their genetic diversity and vector capacities.</title>
        <authorList>
            <person name="Jia N."/>
            <person name="Wang J."/>
            <person name="Shi W."/>
            <person name="Du L."/>
            <person name="Sun Y."/>
            <person name="Zhan W."/>
            <person name="Jiang J."/>
            <person name="Wang Q."/>
            <person name="Zhang B."/>
            <person name="Ji P."/>
            <person name="Sakyi L.B."/>
            <person name="Cui X."/>
            <person name="Yuan T."/>
            <person name="Jiang B."/>
            <person name="Yang W."/>
            <person name="Lam T.T.-Y."/>
            <person name="Chang Q."/>
            <person name="Ding S."/>
            <person name="Wang X."/>
            <person name="Zhu J."/>
            <person name="Ruan X."/>
            <person name="Zhao L."/>
            <person name="Wei J."/>
            <person name="Que T."/>
            <person name="Du C."/>
            <person name="Cheng J."/>
            <person name="Dai P."/>
            <person name="Han X."/>
            <person name="Huang E."/>
            <person name="Gao Y."/>
            <person name="Liu J."/>
            <person name="Shao H."/>
            <person name="Ye R."/>
            <person name="Li L."/>
            <person name="Wei W."/>
            <person name="Wang X."/>
            <person name="Wang C."/>
            <person name="Yang T."/>
            <person name="Huo Q."/>
            <person name="Li W."/>
            <person name="Guo W."/>
            <person name="Chen H."/>
            <person name="Zhou L."/>
            <person name="Ni X."/>
            <person name="Tian J."/>
            <person name="Zhou Y."/>
            <person name="Sheng Y."/>
            <person name="Liu T."/>
            <person name="Pan Y."/>
            <person name="Xia L."/>
            <person name="Li J."/>
            <person name="Zhao F."/>
            <person name="Cao W."/>
        </authorList>
    </citation>
    <scope>NUCLEOTIDE SEQUENCE</scope>
    <source>
        <strain evidence="1">Dsil-2018</strain>
    </source>
</reference>
<dbReference type="Proteomes" id="UP000821865">
    <property type="component" value="Chromosome 3"/>
</dbReference>
<evidence type="ECO:0000313" key="2">
    <source>
        <dbReference type="Proteomes" id="UP000821865"/>
    </source>
</evidence>
<evidence type="ECO:0000313" key="1">
    <source>
        <dbReference type="EMBL" id="KAH7958761.1"/>
    </source>
</evidence>